<sequence length="296" mass="32512">MQIPLQRFYTFFVVCRAGSMKDAARELHVTAGAISQRIRELELRHGQRLFERTRAGVTPTAAGAALYADIRAPFQQIETVARRDVADDAARQLVVSVMPSFASGWLLPRLGDFARRHPAVSLSIDSDARVVDLKTEAVDFAIRHGLGHYPGLEARWLMSPAMIVVGAPDLLRQGPPIRCPADCLAYPLLHDRERQDWTLWLQANGSPSPKARRGLSFSDEHLLVRAASEGQGLALVRDIYAGADLEKGTLCKALEGQWPTRFGYYLVGLPDSFAASGARAFVDWIQAEAGRSPGVP</sequence>
<dbReference type="SUPFAM" id="SSF46785">
    <property type="entry name" value="Winged helix' DNA-binding domain"/>
    <property type="match status" value="1"/>
</dbReference>
<evidence type="ECO:0000313" key="7">
    <source>
        <dbReference type="Proteomes" id="UP000785613"/>
    </source>
</evidence>
<evidence type="ECO:0000256" key="3">
    <source>
        <dbReference type="ARBA" id="ARBA00023125"/>
    </source>
</evidence>
<organism evidence="6 7">
    <name type="scientific">Massilia rubra</name>
    <dbReference type="NCBI Taxonomy" id="2607910"/>
    <lineage>
        <taxon>Bacteria</taxon>
        <taxon>Pseudomonadati</taxon>
        <taxon>Pseudomonadota</taxon>
        <taxon>Betaproteobacteria</taxon>
        <taxon>Burkholderiales</taxon>
        <taxon>Oxalobacteraceae</taxon>
        <taxon>Telluria group</taxon>
        <taxon>Massilia</taxon>
    </lineage>
</organism>
<dbReference type="Pfam" id="PF00126">
    <property type="entry name" value="HTH_1"/>
    <property type="match status" value="1"/>
</dbReference>
<dbReference type="EMBL" id="VUYU01000001">
    <property type="protein sequence ID" value="NHZ32106.1"/>
    <property type="molecule type" value="Genomic_DNA"/>
</dbReference>
<proteinExistence type="inferred from homology"/>
<name>A0ABX0LPI6_9BURK</name>
<comment type="similarity">
    <text evidence="1">Belongs to the LysR transcriptional regulatory family.</text>
</comment>
<dbReference type="InterPro" id="IPR005119">
    <property type="entry name" value="LysR_subst-bd"/>
</dbReference>
<keyword evidence="4" id="KW-0804">Transcription</keyword>
<protein>
    <submittedName>
        <fullName evidence="6">LysR family transcriptional regulator</fullName>
    </submittedName>
</protein>
<dbReference type="CDD" id="cd08432">
    <property type="entry name" value="PBP2_GcdR_TrpI_HvrB_AmpR_like"/>
    <property type="match status" value="1"/>
</dbReference>
<dbReference type="Pfam" id="PF03466">
    <property type="entry name" value="LysR_substrate"/>
    <property type="match status" value="1"/>
</dbReference>
<keyword evidence="7" id="KW-1185">Reference proteome</keyword>
<dbReference type="SUPFAM" id="SSF53850">
    <property type="entry name" value="Periplasmic binding protein-like II"/>
    <property type="match status" value="1"/>
</dbReference>
<reference evidence="6 7" key="1">
    <citation type="submission" date="2019-09" db="EMBL/GenBank/DDBJ databases">
        <title>Taxonomy of Antarctic Massilia spp.: description of Massilia rubra sp. nov., Massilia aquatica sp. nov., Massilia mucilaginosa sp. nov., Massilia frigida sp. nov. isolated from streams, lakes and regoliths.</title>
        <authorList>
            <person name="Holochova P."/>
            <person name="Sedlacek I."/>
            <person name="Kralova S."/>
            <person name="Maslanova I."/>
            <person name="Busse H.-J."/>
            <person name="Stankova E."/>
            <person name="Vrbovska V."/>
            <person name="Kovarovic V."/>
            <person name="Bartak M."/>
            <person name="Svec P."/>
            <person name="Pantucek R."/>
        </authorList>
    </citation>
    <scope>NUCLEOTIDE SEQUENCE [LARGE SCALE GENOMIC DNA]</scope>
    <source>
        <strain evidence="6 7">CCM 8692</strain>
    </source>
</reference>
<dbReference type="Gene3D" id="1.10.10.10">
    <property type="entry name" value="Winged helix-like DNA-binding domain superfamily/Winged helix DNA-binding domain"/>
    <property type="match status" value="1"/>
</dbReference>
<dbReference type="Gene3D" id="3.40.190.10">
    <property type="entry name" value="Periplasmic binding protein-like II"/>
    <property type="match status" value="2"/>
</dbReference>
<dbReference type="PANTHER" id="PTHR30537:SF26">
    <property type="entry name" value="GLYCINE CLEAVAGE SYSTEM TRANSCRIPTIONAL ACTIVATOR"/>
    <property type="match status" value="1"/>
</dbReference>
<evidence type="ECO:0000313" key="6">
    <source>
        <dbReference type="EMBL" id="NHZ32106.1"/>
    </source>
</evidence>
<comment type="caution">
    <text evidence="6">The sequence shown here is derived from an EMBL/GenBank/DDBJ whole genome shotgun (WGS) entry which is preliminary data.</text>
</comment>
<feature type="domain" description="HTH lysR-type" evidence="5">
    <location>
        <begin position="3"/>
        <end position="60"/>
    </location>
</feature>
<keyword evidence="2" id="KW-0805">Transcription regulation</keyword>
<dbReference type="InterPro" id="IPR036388">
    <property type="entry name" value="WH-like_DNA-bd_sf"/>
</dbReference>
<evidence type="ECO:0000256" key="4">
    <source>
        <dbReference type="ARBA" id="ARBA00023163"/>
    </source>
</evidence>
<dbReference type="PROSITE" id="PS50931">
    <property type="entry name" value="HTH_LYSR"/>
    <property type="match status" value="1"/>
</dbReference>
<dbReference type="RefSeq" id="WP_167220646.1">
    <property type="nucleotide sequence ID" value="NZ_VUYU01000001.1"/>
</dbReference>
<dbReference type="InterPro" id="IPR036390">
    <property type="entry name" value="WH_DNA-bd_sf"/>
</dbReference>
<evidence type="ECO:0000259" key="5">
    <source>
        <dbReference type="PROSITE" id="PS50931"/>
    </source>
</evidence>
<dbReference type="Proteomes" id="UP000785613">
    <property type="component" value="Unassembled WGS sequence"/>
</dbReference>
<dbReference type="PANTHER" id="PTHR30537">
    <property type="entry name" value="HTH-TYPE TRANSCRIPTIONAL REGULATOR"/>
    <property type="match status" value="1"/>
</dbReference>
<keyword evidence="3" id="KW-0238">DNA-binding</keyword>
<evidence type="ECO:0000256" key="1">
    <source>
        <dbReference type="ARBA" id="ARBA00009437"/>
    </source>
</evidence>
<accession>A0ABX0LPI6</accession>
<evidence type="ECO:0000256" key="2">
    <source>
        <dbReference type="ARBA" id="ARBA00023015"/>
    </source>
</evidence>
<gene>
    <name evidence="6" type="ORF">F0185_00645</name>
</gene>
<dbReference type="InterPro" id="IPR058163">
    <property type="entry name" value="LysR-type_TF_proteobact-type"/>
</dbReference>
<dbReference type="InterPro" id="IPR000847">
    <property type="entry name" value="LysR_HTH_N"/>
</dbReference>